<dbReference type="PANTHER" id="PTHR43245:SF13">
    <property type="entry name" value="UDP-D-APIOSE_UDP-D-XYLOSE SYNTHASE 2"/>
    <property type="match status" value="1"/>
</dbReference>
<dbReference type="InterPro" id="IPR050177">
    <property type="entry name" value="Lipid_A_modif_metabolic_enz"/>
</dbReference>
<evidence type="ECO:0000259" key="1">
    <source>
        <dbReference type="Pfam" id="PF01370"/>
    </source>
</evidence>
<name>A0ABT2JPL3_9ACTN</name>
<proteinExistence type="predicted"/>
<protein>
    <submittedName>
        <fullName evidence="2">NAD-dependent epimerase/dehydratase family protein</fullName>
    </submittedName>
</protein>
<comment type="caution">
    <text evidence="2">The sequence shown here is derived from an EMBL/GenBank/DDBJ whole genome shotgun (WGS) entry which is preliminary data.</text>
</comment>
<reference evidence="2 3" key="1">
    <citation type="submission" date="2021-10" db="EMBL/GenBank/DDBJ databases">
        <title>Streptomyces gossypii sp. nov., isolated from soil collected from cotton field.</title>
        <authorList>
            <person name="Ge X."/>
            <person name="Chen X."/>
            <person name="Liu W."/>
        </authorList>
    </citation>
    <scope>NUCLEOTIDE SEQUENCE [LARGE SCALE GENOMIC DNA]</scope>
    <source>
        <strain evidence="2 3">N2-109</strain>
    </source>
</reference>
<dbReference type="InterPro" id="IPR036291">
    <property type="entry name" value="NAD(P)-bd_dom_sf"/>
</dbReference>
<dbReference type="Proteomes" id="UP001156389">
    <property type="component" value="Unassembled WGS sequence"/>
</dbReference>
<dbReference type="Gene3D" id="3.40.50.720">
    <property type="entry name" value="NAD(P)-binding Rossmann-like Domain"/>
    <property type="match status" value="1"/>
</dbReference>
<organism evidence="2 3">
    <name type="scientific">Streptomyces gossypii</name>
    <dbReference type="NCBI Taxonomy" id="2883101"/>
    <lineage>
        <taxon>Bacteria</taxon>
        <taxon>Bacillati</taxon>
        <taxon>Actinomycetota</taxon>
        <taxon>Actinomycetes</taxon>
        <taxon>Kitasatosporales</taxon>
        <taxon>Streptomycetaceae</taxon>
        <taxon>Streptomyces</taxon>
    </lineage>
</organism>
<sequence length="351" mass="37377">MRILVLGGTWFLGRAVAEAALARGWEVTVFHRGRTGTPPDGARTVHGDRTVAADLARLAGEGRWDAVVDTSAGELPPRDVLAGARLLEPVAGRYVFTSTVNAYRGWPDEPLSEDSLLLDGPPDADGDYGRLPADWDGPDWYYGRQKAGAERAVTSAFGAALTVILRPGVILGPGEYVGRLPWWLHRAEQGGRMIAPGSPEKAIQPVDVRDVADFALLQATAEGGGAYNCAAPVGHSTMGDFLTACVLATGGEAQLVWAPDKLLVDHGVSQWTELPLWRTHAGVWRVDSTRAQAAGLTCRPLSETVADTWAWLRGGGAPVTHPRQAEHGIAPEKEASLLAVLGRTDQPPRAS</sequence>
<dbReference type="SUPFAM" id="SSF51735">
    <property type="entry name" value="NAD(P)-binding Rossmann-fold domains"/>
    <property type="match status" value="1"/>
</dbReference>
<dbReference type="InterPro" id="IPR001509">
    <property type="entry name" value="Epimerase_deHydtase"/>
</dbReference>
<evidence type="ECO:0000313" key="3">
    <source>
        <dbReference type="Proteomes" id="UP001156389"/>
    </source>
</evidence>
<keyword evidence="3" id="KW-1185">Reference proteome</keyword>
<feature type="domain" description="NAD-dependent epimerase/dehydratase" evidence="1">
    <location>
        <begin position="3"/>
        <end position="230"/>
    </location>
</feature>
<evidence type="ECO:0000313" key="2">
    <source>
        <dbReference type="EMBL" id="MCT2589813.1"/>
    </source>
</evidence>
<accession>A0ABT2JPL3</accession>
<dbReference type="EMBL" id="JAJAGO010000003">
    <property type="protein sequence ID" value="MCT2589813.1"/>
    <property type="molecule type" value="Genomic_DNA"/>
</dbReference>
<dbReference type="PANTHER" id="PTHR43245">
    <property type="entry name" value="BIFUNCTIONAL POLYMYXIN RESISTANCE PROTEIN ARNA"/>
    <property type="match status" value="1"/>
</dbReference>
<dbReference type="RefSeq" id="WP_260216818.1">
    <property type="nucleotide sequence ID" value="NZ_JAJAGO010000003.1"/>
</dbReference>
<gene>
    <name evidence="2" type="ORF">LHJ74_07775</name>
</gene>
<dbReference type="Pfam" id="PF01370">
    <property type="entry name" value="Epimerase"/>
    <property type="match status" value="1"/>
</dbReference>